<accession>A0A7S3QYQ3</accession>
<evidence type="ECO:0000313" key="1">
    <source>
        <dbReference type="EMBL" id="CAE0497503.1"/>
    </source>
</evidence>
<sequence>MQLAALLHEVTKRRRLAAFSGKQLVGLLVVLTQAQVQLDQRTTGRLLSTLHSCITQGCPSLTAHQLSLAMWALAKTRTSLKAQMMHSLLDRFHEQLPKASIADVASLVWAIPLVSKHYTTWLAVQHSSLLHALADFTLPHLTTCAARGSTSGQQLCGPRQLVQLAVGFTRLRFYPGAEWMRRHRAASIAVQHAFTSTDRAQIRAAYQALLEV</sequence>
<protein>
    <submittedName>
        <fullName evidence="1">Uncharacterized protein</fullName>
    </submittedName>
</protein>
<name>A0A7S3QYQ3_DUNTE</name>
<dbReference type="AlphaFoldDB" id="A0A7S3QYQ3"/>
<organism evidence="1">
    <name type="scientific">Dunaliella tertiolecta</name>
    <name type="common">Green alga</name>
    <dbReference type="NCBI Taxonomy" id="3047"/>
    <lineage>
        <taxon>Eukaryota</taxon>
        <taxon>Viridiplantae</taxon>
        <taxon>Chlorophyta</taxon>
        <taxon>core chlorophytes</taxon>
        <taxon>Chlorophyceae</taxon>
        <taxon>CS clade</taxon>
        <taxon>Chlamydomonadales</taxon>
        <taxon>Dunaliellaceae</taxon>
        <taxon>Dunaliella</taxon>
    </lineage>
</organism>
<reference evidence="1" key="1">
    <citation type="submission" date="2021-01" db="EMBL/GenBank/DDBJ databases">
        <authorList>
            <person name="Corre E."/>
            <person name="Pelletier E."/>
            <person name="Niang G."/>
            <person name="Scheremetjew M."/>
            <person name="Finn R."/>
            <person name="Kale V."/>
            <person name="Holt S."/>
            <person name="Cochrane G."/>
            <person name="Meng A."/>
            <person name="Brown T."/>
            <person name="Cohen L."/>
        </authorList>
    </citation>
    <scope>NUCLEOTIDE SEQUENCE</scope>
    <source>
        <strain evidence="1">CCMP1320</strain>
    </source>
</reference>
<proteinExistence type="predicted"/>
<gene>
    <name evidence="1" type="ORF">DTER00134_LOCUS12576</name>
</gene>
<dbReference type="EMBL" id="HBIP01021084">
    <property type="protein sequence ID" value="CAE0497503.1"/>
    <property type="molecule type" value="Transcribed_RNA"/>
</dbReference>